<keyword evidence="3" id="KW-0808">Transferase</keyword>
<evidence type="ECO:0000259" key="6">
    <source>
        <dbReference type="PROSITE" id="PS50109"/>
    </source>
</evidence>
<organism evidence="7 8">
    <name type="scientific">Herbaspirillum lusitanum</name>
    <dbReference type="NCBI Taxonomy" id="213312"/>
    <lineage>
        <taxon>Bacteria</taxon>
        <taxon>Pseudomonadati</taxon>
        <taxon>Pseudomonadota</taxon>
        <taxon>Betaproteobacteria</taxon>
        <taxon>Burkholderiales</taxon>
        <taxon>Oxalobacteraceae</taxon>
        <taxon>Herbaspirillum</taxon>
    </lineage>
</organism>
<keyword evidence="5" id="KW-0902">Two-component regulatory system</keyword>
<reference evidence="7 8" key="1">
    <citation type="journal article" date="2024" name="Chem. Sci.">
        <title>Discovery of megapolipeptins by genome mining of a Burkholderiales bacteria collection.</title>
        <authorList>
            <person name="Paulo B.S."/>
            <person name="Recchia M.J.J."/>
            <person name="Lee S."/>
            <person name="Fergusson C.H."/>
            <person name="Romanowski S.B."/>
            <person name="Hernandez A."/>
            <person name="Krull N."/>
            <person name="Liu D.Y."/>
            <person name="Cavanagh H."/>
            <person name="Bos A."/>
            <person name="Gray C.A."/>
            <person name="Murphy B.T."/>
            <person name="Linington R.G."/>
            <person name="Eustaquio A.S."/>
        </authorList>
    </citation>
    <scope>NUCLEOTIDE SEQUENCE [LARGE SCALE GENOMIC DNA]</scope>
    <source>
        <strain evidence="7 8">RL21-008-BIB-A</strain>
    </source>
</reference>
<dbReference type="EMBL" id="JAQQFM010000002">
    <property type="protein sequence ID" value="MFL9923640.1"/>
    <property type="molecule type" value="Genomic_DNA"/>
</dbReference>
<dbReference type="Gene3D" id="3.30.450.40">
    <property type="match status" value="1"/>
</dbReference>
<dbReference type="SMART" id="SM00388">
    <property type="entry name" value="HisKA"/>
    <property type="match status" value="1"/>
</dbReference>
<dbReference type="Gene3D" id="1.10.287.130">
    <property type="match status" value="1"/>
</dbReference>
<evidence type="ECO:0000256" key="4">
    <source>
        <dbReference type="ARBA" id="ARBA00022777"/>
    </source>
</evidence>
<dbReference type="CDD" id="cd00082">
    <property type="entry name" value="HisKA"/>
    <property type="match status" value="1"/>
</dbReference>
<dbReference type="SUPFAM" id="SSF47384">
    <property type="entry name" value="Homodimeric domain of signal transducing histidine kinase"/>
    <property type="match status" value="1"/>
</dbReference>
<dbReference type="InterPro" id="IPR029016">
    <property type="entry name" value="GAF-like_dom_sf"/>
</dbReference>
<accession>A0ABW9A6R9</accession>
<dbReference type="InterPro" id="IPR003661">
    <property type="entry name" value="HisK_dim/P_dom"/>
</dbReference>
<evidence type="ECO:0000313" key="8">
    <source>
        <dbReference type="Proteomes" id="UP001629246"/>
    </source>
</evidence>
<dbReference type="InterPro" id="IPR050736">
    <property type="entry name" value="Sensor_HK_Regulatory"/>
</dbReference>
<evidence type="ECO:0000256" key="5">
    <source>
        <dbReference type="ARBA" id="ARBA00023012"/>
    </source>
</evidence>
<dbReference type="PANTHER" id="PTHR43711:SF1">
    <property type="entry name" value="HISTIDINE KINASE 1"/>
    <property type="match status" value="1"/>
</dbReference>
<name>A0ABW9A6R9_9BURK</name>
<dbReference type="SUPFAM" id="SSF55781">
    <property type="entry name" value="GAF domain-like"/>
    <property type="match status" value="1"/>
</dbReference>
<dbReference type="Pfam" id="PF02518">
    <property type="entry name" value="HATPase_c"/>
    <property type="match status" value="1"/>
</dbReference>
<dbReference type="Proteomes" id="UP001629246">
    <property type="component" value="Unassembled WGS sequence"/>
</dbReference>
<dbReference type="RefSeq" id="WP_408155474.1">
    <property type="nucleotide sequence ID" value="NZ_JAQQFM010000002.1"/>
</dbReference>
<dbReference type="SUPFAM" id="SSF55874">
    <property type="entry name" value="ATPase domain of HSP90 chaperone/DNA topoisomerase II/histidine kinase"/>
    <property type="match status" value="1"/>
</dbReference>
<dbReference type="EC" id="2.7.13.3" evidence="2"/>
<dbReference type="GO" id="GO:0016301">
    <property type="term" value="F:kinase activity"/>
    <property type="evidence" value="ECO:0007669"/>
    <property type="project" value="UniProtKB-KW"/>
</dbReference>
<dbReference type="PANTHER" id="PTHR43711">
    <property type="entry name" value="TWO-COMPONENT HISTIDINE KINASE"/>
    <property type="match status" value="1"/>
</dbReference>
<dbReference type="InterPro" id="IPR003594">
    <property type="entry name" value="HATPase_dom"/>
</dbReference>
<dbReference type="InterPro" id="IPR005467">
    <property type="entry name" value="His_kinase_dom"/>
</dbReference>
<evidence type="ECO:0000256" key="1">
    <source>
        <dbReference type="ARBA" id="ARBA00000085"/>
    </source>
</evidence>
<keyword evidence="4 7" id="KW-0418">Kinase</keyword>
<dbReference type="SMART" id="SM00387">
    <property type="entry name" value="HATPase_c"/>
    <property type="match status" value="1"/>
</dbReference>
<comment type="catalytic activity">
    <reaction evidence="1">
        <text>ATP + protein L-histidine = ADP + protein N-phospho-L-histidine.</text>
        <dbReference type="EC" id="2.7.13.3"/>
    </reaction>
</comment>
<gene>
    <name evidence="7" type="ORF">PQR62_05160</name>
</gene>
<dbReference type="SMART" id="SM00065">
    <property type="entry name" value="GAF"/>
    <property type="match status" value="1"/>
</dbReference>
<evidence type="ECO:0000313" key="7">
    <source>
        <dbReference type="EMBL" id="MFL9923640.1"/>
    </source>
</evidence>
<sequence length="399" mass="44219">MTTSPADEKLLKTDLELISKIESIPTILDVICRTTGMGFAAVARVTKDRWIAGSVLDKIGFGLAVGGELEINTTICDEIRDSGKLVAFNNVQDAPLYRDHHTPRIYGLKSYISVPIYRRQNEFFGTLCAIDPNPARVESSEIIDMFRLFAELIGKHIDSQEREMASDMALLLEREVGDLRDQFVAILGHDLRNPLNAIAMSAQILKLKTTQEHLSTITKMENSVQRMASLIDNMLDFSRARLGGGFELNQSLQTNLAADLHQVIDELSIVWSARTIVTEISISAEIYCDSSRICQMLSNLLSNALTHGAREGIVFCTIIGDADQLKITVRNSGLPIAPDVIRRLFQPFSRGGDRTGKNSLGLGLGLYIASQIAKAHHAELTVASDPDYTTFVFYMDNRR</sequence>
<evidence type="ECO:0000256" key="2">
    <source>
        <dbReference type="ARBA" id="ARBA00012438"/>
    </source>
</evidence>
<proteinExistence type="predicted"/>
<dbReference type="InterPro" id="IPR003018">
    <property type="entry name" value="GAF"/>
</dbReference>
<keyword evidence="8" id="KW-1185">Reference proteome</keyword>
<feature type="domain" description="Histidine kinase" evidence="6">
    <location>
        <begin position="186"/>
        <end position="399"/>
    </location>
</feature>
<dbReference type="Pfam" id="PF00512">
    <property type="entry name" value="HisKA"/>
    <property type="match status" value="1"/>
</dbReference>
<comment type="caution">
    <text evidence="7">The sequence shown here is derived from an EMBL/GenBank/DDBJ whole genome shotgun (WGS) entry which is preliminary data.</text>
</comment>
<dbReference type="PROSITE" id="PS50109">
    <property type="entry name" value="HIS_KIN"/>
    <property type="match status" value="1"/>
</dbReference>
<dbReference type="Pfam" id="PF01590">
    <property type="entry name" value="GAF"/>
    <property type="match status" value="1"/>
</dbReference>
<dbReference type="InterPro" id="IPR036890">
    <property type="entry name" value="HATPase_C_sf"/>
</dbReference>
<protein>
    <recommendedName>
        <fullName evidence="2">histidine kinase</fullName>
        <ecNumber evidence="2">2.7.13.3</ecNumber>
    </recommendedName>
</protein>
<dbReference type="Gene3D" id="3.30.565.10">
    <property type="entry name" value="Histidine kinase-like ATPase, C-terminal domain"/>
    <property type="match status" value="1"/>
</dbReference>
<evidence type="ECO:0000256" key="3">
    <source>
        <dbReference type="ARBA" id="ARBA00022679"/>
    </source>
</evidence>
<dbReference type="InterPro" id="IPR036097">
    <property type="entry name" value="HisK_dim/P_sf"/>
</dbReference>